<dbReference type="EMBL" id="CAJOBH010242018">
    <property type="protein sequence ID" value="CAF5112590.1"/>
    <property type="molecule type" value="Genomic_DNA"/>
</dbReference>
<dbReference type="SUPFAM" id="SSF57667">
    <property type="entry name" value="beta-beta-alpha zinc fingers"/>
    <property type="match status" value="1"/>
</dbReference>
<evidence type="ECO:0000313" key="3">
    <source>
        <dbReference type="Proteomes" id="UP000681967"/>
    </source>
</evidence>
<dbReference type="InterPro" id="IPR013087">
    <property type="entry name" value="Znf_C2H2_type"/>
</dbReference>
<feature type="non-terminal residue" evidence="2">
    <location>
        <position position="1"/>
    </location>
</feature>
<dbReference type="PROSITE" id="PS00028">
    <property type="entry name" value="ZINC_FINGER_C2H2_1"/>
    <property type="match status" value="1"/>
</dbReference>
<evidence type="ECO:0000259" key="1">
    <source>
        <dbReference type="PROSITE" id="PS00028"/>
    </source>
</evidence>
<comment type="caution">
    <text evidence="2">The sequence shown here is derived from an EMBL/GenBank/DDBJ whole genome shotgun (WGS) entry which is preliminary data.</text>
</comment>
<dbReference type="AlphaFoldDB" id="A0A8S3FAE1"/>
<gene>
    <name evidence="2" type="ORF">BYL167_LOCUS65907</name>
</gene>
<proteinExistence type="predicted"/>
<organism evidence="2 3">
    <name type="scientific">Rotaria magnacalcarata</name>
    <dbReference type="NCBI Taxonomy" id="392030"/>
    <lineage>
        <taxon>Eukaryota</taxon>
        <taxon>Metazoa</taxon>
        <taxon>Spiralia</taxon>
        <taxon>Gnathifera</taxon>
        <taxon>Rotifera</taxon>
        <taxon>Eurotatoria</taxon>
        <taxon>Bdelloidea</taxon>
        <taxon>Philodinida</taxon>
        <taxon>Philodinidae</taxon>
        <taxon>Rotaria</taxon>
    </lineage>
</organism>
<dbReference type="SMART" id="SM00355">
    <property type="entry name" value="ZnF_C2H2"/>
    <property type="match status" value="2"/>
</dbReference>
<feature type="domain" description="C2H2-type" evidence="1">
    <location>
        <begin position="29"/>
        <end position="49"/>
    </location>
</feature>
<dbReference type="InterPro" id="IPR036236">
    <property type="entry name" value="Znf_C2H2_sf"/>
</dbReference>
<protein>
    <recommendedName>
        <fullName evidence="1">C2H2-type domain-containing protein</fullName>
    </recommendedName>
</protein>
<evidence type="ECO:0000313" key="2">
    <source>
        <dbReference type="EMBL" id="CAF5112590.1"/>
    </source>
</evidence>
<name>A0A8S3FAE1_9BILA</name>
<sequence length="83" mass="9996">NDEHSNEFINRHDQQTQVDECQIKRLFECFHCEIIFKDFAMYCTHKQLHYSPDNPFRCAQCGEQKANKYDFFVHVAQQAHELT</sequence>
<accession>A0A8S3FAE1</accession>
<dbReference type="Proteomes" id="UP000681967">
    <property type="component" value="Unassembled WGS sequence"/>
</dbReference>
<reference evidence="2" key="1">
    <citation type="submission" date="2021-02" db="EMBL/GenBank/DDBJ databases">
        <authorList>
            <person name="Nowell W R."/>
        </authorList>
    </citation>
    <scope>NUCLEOTIDE SEQUENCE</scope>
</reference>